<protein>
    <recommendedName>
        <fullName evidence="3">VanZ-like domain-containing protein</fullName>
    </recommendedName>
</protein>
<organism evidence="1 2">
    <name type="scientific">Prymnesium parvum</name>
    <name type="common">Toxic golden alga</name>
    <dbReference type="NCBI Taxonomy" id="97485"/>
    <lineage>
        <taxon>Eukaryota</taxon>
        <taxon>Haptista</taxon>
        <taxon>Haptophyta</taxon>
        <taxon>Prymnesiophyceae</taxon>
        <taxon>Prymnesiales</taxon>
        <taxon>Prymnesiaceae</taxon>
        <taxon>Prymnesium</taxon>
    </lineage>
</organism>
<dbReference type="EMBL" id="JBGBPQ010000003">
    <property type="protein sequence ID" value="KAL1526723.1"/>
    <property type="molecule type" value="Genomic_DNA"/>
</dbReference>
<dbReference type="AlphaFoldDB" id="A0AB34K0F2"/>
<evidence type="ECO:0000313" key="1">
    <source>
        <dbReference type="EMBL" id="KAL1526723.1"/>
    </source>
</evidence>
<reference evidence="1 2" key="1">
    <citation type="journal article" date="2024" name="Science">
        <title>Giant polyketide synthase enzymes in the biosynthesis of giant marine polyether toxins.</title>
        <authorList>
            <person name="Fallon T.R."/>
            <person name="Shende V.V."/>
            <person name="Wierzbicki I.H."/>
            <person name="Pendleton A.L."/>
            <person name="Watervoot N.F."/>
            <person name="Auber R.P."/>
            <person name="Gonzalez D.J."/>
            <person name="Wisecaver J.H."/>
            <person name="Moore B.S."/>
        </authorList>
    </citation>
    <scope>NUCLEOTIDE SEQUENCE [LARGE SCALE GENOMIC DNA]</scope>
    <source>
        <strain evidence="1 2">12B1</strain>
    </source>
</reference>
<dbReference type="PANTHER" id="PTHR35462">
    <property type="match status" value="1"/>
</dbReference>
<dbReference type="Proteomes" id="UP001515480">
    <property type="component" value="Unassembled WGS sequence"/>
</dbReference>
<sequence length="161" mass="17175">MRVYLKFGIGNVPERQRGVKSLGSGATDYRDGEADGAAAQAQHLSDAWLQADKLQHLLVSAALTLLAFAAASRCGARRWLRLLLSVAVSATLGVGKEVGDSLGWWYGSLSLRDLAADVGGIVGAVCILACCPECAECRPQRHQPGVQRAVRDLHRVAVIRV</sequence>
<proteinExistence type="predicted"/>
<gene>
    <name evidence="1" type="ORF">AB1Y20_015420</name>
</gene>
<evidence type="ECO:0000313" key="2">
    <source>
        <dbReference type="Proteomes" id="UP001515480"/>
    </source>
</evidence>
<comment type="caution">
    <text evidence="1">The sequence shown here is derived from an EMBL/GenBank/DDBJ whole genome shotgun (WGS) entry which is preliminary data.</text>
</comment>
<evidence type="ECO:0008006" key="3">
    <source>
        <dbReference type="Google" id="ProtNLM"/>
    </source>
</evidence>
<name>A0AB34K0F2_PRYPA</name>
<dbReference type="PANTHER" id="PTHR35462:SF2">
    <property type="entry name" value="TRANSMEMBRANE PROTEIN"/>
    <property type="match status" value="1"/>
</dbReference>
<keyword evidence="2" id="KW-1185">Reference proteome</keyword>
<accession>A0AB34K0F2</accession>